<proteinExistence type="predicted"/>
<reference evidence="2" key="1">
    <citation type="journal article" date="2021" name="Proc. Natl. Acad. Sci. U.S.A.">
        <title>A Catalog of Tens of Thousands of Viruses from Human Metagenomes Reveals Hidden Associations with Chronic Diseases.</title>
        <authorList>
            <person name="Tisza M.J."/>
            <person name="Buck C.B."/>
        </authorList>
    </citation>
    <scope>NUCLEOTIDE SEQUENCE</scope>
    <source>
        <strain evidence="2">Ctdau33</strain>
    </source>
</reference>
<name>A0A8S5S750_9CAUD</name>
<accession>A0A8S5S750</accession>
<evidence type="ECO:0000256" key="1">
    <source>
        <dbReference type="SAM" id="MobiDB-lite"/>
    </source>
</evidence>
<dbReference type="EMBL" id="BK032538">
    <property type="protein sequence ID" value="DAF46503.1"/>
    <property type="molecule type" value="Genomic_DNA"/>
</dbReference>
<evidence type="ECO:0000313" key="2">
    <source>
        <dbReference type="EMBL" id="DAF46503.1"/>
    </source>
</evidence>
<feature type="compositionally biased region" description="Polar residues" evidence="1">
    <location>
        <begin position="7"/>
        <end position="20"/>
    </location>
</feature>
<organism evidence="2">
    <name type="scientific">Siphoviridae sp. ctdau33</name>
    <dbReference type="NCBI Taxonomy" id="2827902"/>
    <lineage>
        <taxon>Viruses</taxon>
        <taxon>Duplodnaviria</taxon>
        <taxon>Heunggongvirae</taxon>
        <taxon>Uroviricota</taxon>
        <taxon>Caudoviricetes</taxon>
    </lineage>
</organism>
<protein>
    <submittedName>
        <fullName evidence="2">Tetraspanin family</fullName>
    </submittedName>
</protein>
<feature type="region of interest" description="Disordered" evidence="1">
    <location>
        <begin position="1"/>
        <end position="25"/>
    </location>
</feature>
<sequence>MADQMQLYDTSEKQSSNNTGKAKRKWENGFQRWSNRHSADGGSSFGCCGFSSMCDYCEDNTYGRPCVRSLNAMIREKRLKIDYEKTGYEEVWEGIFDNG</sequence>